<keyword evidence="3" id="KW-1185">Reference proteome</keyword>
<feature type="compositionally biased region" description="Low complexity" evidence="1">
    <location>
        <begin position="88"/>
        <end position="100"/>
    </location>
</feature>
<gene>
    <name evidence="2" type="ORF">HK414_14260</name>
</gene>
<name>A0ABX6P419_9BURK</name>
<accession>A0ABX6P419</accession>
<evidence type="ECO:0000313" key="2">
    <source>
        <dbReference type="EMBL" id="QJW84472.1"/>
    </source>
</evidence>
<organism evidence="2 3">
    <name type="scientific">Ramlibacter terrae</name>
    <dbReference type="NCBI Taxonomy" id="2732511"/>
    <lineage>
        <taxon>Bacteria</taxon>
        <taxon>Pseudomonadati</taxon>
        <taxon>Pseudomonadota</taxon>
        <taxon>Betaproteobacteria</taxon>
        <taxon>Burkholderiales</taxon>
        <taxon>Comamonadaceae</taxon>
        <taxon>Ramlibacter</taxon>
    </lineage>
</organism>
<dbReference type="EMBL" id="CP053418">
    <property type="protein sequence ID" value="QJW84472.1"/>
    <property type="molecule type" value="Genomic_DNA"/>
</dbReference>
<sequence>MNEMSGLHQAPARMPAGLMPLMCDEPPPVTTDVQPHEVRFRSLRGHEINQILHLRNQIALPASAVNDTGFAMREKKETKSASSARSNATVSTSVPSATSP</sequence>
<proteinExistence type="predicted"/>
<dbReference type="Proteomes" id="UP000500826">
    <property type="component" value="Chromosome"/>
</dbReference>
<reference evidence="2 3" key="1">
    <citation type="submission" date="2020-05" db="EMBL/GenBank/DDBJ databases">
        <title>Ramlibacter rhizophilus sp. nov., isolated from rhizosphere soil of national flower Mugunghwa from South Korea.</title>
        <authorList>
            <person name="Zheng-Fei Y."/>
            <person name="Huan T."/>
        </authorList>
    </citation>
    <scope>NUCLEOTIDE SEQUENCE [LARGE SCALE GENOMIC DNA]</scope>
    <source>
        <strain evidence="2 3">H242</strain>
    </source>
</reference>
<evidence type="ECO:0000313" key="3">
    <source>
        <dbReference type="Proteomes" id="UP000500826"/>
    </source>
</evidence>
<evidence type="ECO:0000256" key="1">
    <source>
        <dbReference type="SAM" id="MobiDB-lite"/>
    </source>
</evidence>
<feature type="region of interest" description="Disordered" evidence="1">
    <location>
        <begin position="71"/>
        <end position="100"/>
    </location>
</feature>
<protein>
    <submittedName>
        <fullName evidence="2">Uncharacterized protein</fullName>
    </submittedName>
</protein>